<evidence type="ECO:0000313" key="3">
    <source>
        <dbReference type="Proteomes" id="UP000244336"/>
    </source>
</evidence>
<dbReference type="AlphaFoldDB" id="A0A2T7DZS9"/>
<accession>A0A2T7DZS9</accession>
<sequence>MEPRGYVRRSPAPATCRRGRSGRASFSGGSLDVRSWVEQWDHLYEAPSECCRRQTTAIARHERELEEEGASVVCSCTGRKMNALVCALLYHCSIGRKKTELQQKGGSGALAAAWIFGEDGAWKNRIGAGTVLLCFFYKEVVERTKRK</sequence>
<keyword evidence="3" id="KW-1185">Reference proteome</keyword>
<dbReference type="Proteomes" id="UP000244336">
    <property type="component" value="Chromosome 4"/>
</dbReference>
<organism evidence="2 3">
    <name type="scientific">Panicum hallii var. hallii</name>
    <dbReference type="NCBI Taxonomy" id="1504633"/>
    <lineage>
        <taxon>Eukaryota</taxon>
        <taxon>Viridiplantae</taxon>
        <taxon>Streptophyta</taxon>
        <taxon>Embryophyta</taxon>
        <taxon>Tracheophyta</taxon>
        <taxon>Spermatophyta</taxon>
        <taxon>Magnoliopsida</taxon>
        <taxon>Liliopsida</taxon>
        <taxon>Poales</taxon>
        <taxon>Poaceae</taxon>
        <taxon>PACMAD clade</taxon>
        <taxon>Panicoideae</taxon>
        <taxon>Panicodae</taxon>
        <taxon>Paniceae</taxon>
        <taxon>Panicinae</taxon>
        <taxon>Panicum</taxon>
        <taxon>Panicum sect. Panicum</taxon>
    </lineage>
</organism>
<reference evidence="2 3" key="1">
    <citation type="submission" date="2018-04" db="EMBL/GenBank/DDBJ databases">
        <title>WGS assembly of Panicum hallii var. hallii HAL2.</title>
        <authorList>
            <person name="Lovell J."/>
            <person name="Jenkins J."/>
            <person name="Lowry D."/>
            <person name="Mamidi S."/>
            <person name="Sreedasyam A."/>
            <person name="Weng X."/>
            <person name="Barry K."/>
            <person name="Bonette J."/>
            <person name="Campitelli B."/>
            <person name="Daum C."/>
            <person name="Gordon S."/>
            <person name="Gould B."/>
            <person name="Lipzen A."/>
            <person name="MacQueen A."/>
            <person name="Palacio-Mejia J."/>
            <person name="Plott C."/>
            <person name="Shakirov E."/>
            <person name="Shu S."/>
            <person name="Yoshinaga Y."/>
            <person name="Zane M."/>
            <person name="Rokhsar D."/>
            <person name="Grimwood J."/>
            <person name="Schmutz J."/>
            <person name="Juenger T."/>
        </authorList>
    </citation>
    <scope>NUCLEOTIDE SEQUENCE [LARGE SCALE GENOMIC DNA]</scope>
    <source>
        <strain evidence="3">cv. HAL2</strain>
    </source>
</reference>
<feature type="region of interest" description="Disordered" evidence="1">
    <location>
        <begin position="1"/>
        <end position="27"/>
    </location>
</feature>
<gene>
    <name evidence="2" type="ORF">GQ55_4G242500</name>
</gene>
<evidence type="ECO:0000313" key="2">
    <source>
        <dbReference type="EMBL" id="PUZ61083.1"/>
    </source>
</evidence>
<protein>
    <submittedName>
        <fullName evidence="2">Uncharacterized protein</fullName>
    </submittedName>
</protein>
<name>A0A2T7DZS9_9POAL</name>
<evidence type="ECO:0000256" key="1">
    <source>
        <dbReference type="SAM" id="MobiDB-lite"/>
    </source>
</evidence>
<dbReference type="Gramene" id="PUZ61083">
    <property type="protein sequence ID" value="PUZ61083"/>
    <property type="gene ID" value="GQ55_4G242500"/>
</dbReference>
<proteinExistence type="predicted"/>
<dbReference type="EMBL" id="CM009752">
    <property type="protein sequence ID" value="PUZ61083.1"/>
    <property type="molecule type" value="Genomic_DNA"/>
</dbReference>